<gene>
    <name evidence="1" type="ORF">BE21_23090</name>
</gene>
<evidence type="ECO:0000313" key="2">
    <source>
        <dbReference type="Proteomes" id="UP000075502"/>
    </source>
</evidence>
<accession>A0A150TVM2</accession>
<dbReference type="EMBL" id="JEME01000952">
    <property type="protein sequence ID" value="KYG08548.1"/>
    <property type="molecule type" value="Genomic_DNA"/>
</dbReference>
<name>A0A150TVM2_SORCE</name>
<comment type="caution">
    <text evidence="1">The sequence shown here is derived from an EMBL/GenBank/DDBJ whole genome shotgun (WGS) entry which is preliminary data.</text>
</comment>
<organism evidence="1 2">
    <name type="scientific">Sorangium cellulosum</name>
    <name type="common">Polyangium cellulosum</name>
    <dbReference type="NCBI Taxonomy" id="56"/>
    <lineage>
        <taxon>Bacteria</taxon>
        <taxon>Pseudomonadati</taxon>
        <taxon>Myxococcota</taxon>
        <taxon>Polyangia</taxon>
        <taxon>Polyangiales</taxon>
        <taxon>Polyangiaceae</taxon>
        <taxon>Sorangium</taxon>
    </lineage>
</organism>
<protein>
    <submittedName>
        <fullName evidence="1">Uncharacterized protein</fullName>
    </submittedName>
</protein>
<sequence>MGAAAVVSVKTLLDRLDALEKSHAWYREWSETARAFIKRRDFLVRLGLAHRKAKAKVKPSPAAPSAL</sequence>
<dbReference type="AlphaFoldDB" id="A0A150TVM2"/>
<evidence type="ECO:0000313" key="1">
    <source>
        <dbReference type="EMBL" id="KYG08548.1"/>
    </source>
</evidence>
<dbReference type="Proteomes" id="UP000075502">
    <property type="component" value="Unassembled WGS sequence"/>
</dbReference>
<reference evidence="1 2" key="1">
    <citation type="submission" date="2014-02" db="EMBL/GenBank/DDBJ databases">
        <title>The small core and large imbalanced accessory genome model reveals a collaborative survival strategy of Sorangium cellulosum strains in nature.</title>
        <authorList>
            <person name="Han K."/>
            <person name="Peng R."/>
            <person name="Blom J."/>
            <person name="Li Y.-Z."/>
        </authorList>
    </citation>
    <scope>NUCLEOTIDE SEQUENCE [LARGE SCALE GENOMIC DNA]</scope>
    <source>
        <strain evidence="1 2">So0007-03</strain>
    </source>
</reference>
<proteinExistence type="predicted"/>